<keyword evidence="2 6" id="KW-0378">Hydrolase</keyword>
<dbReference type="Gene3D" id="3.40.50.300">
    <property type="entry name" value="P-loop containing nucleotide triphosphate hydrolases"/>
    <property type="match status" value="2"/>
</dbReference>
<dbReference type="SUPFAM" id="SSF52540">
    <property type="entry name" value="P-loop containing nucleoside triphosphate hydrolases"/>
    <property type="match status" value="1"/>
</dbReference>
<gene>
    <name evidence="6" type="primary">dinG_4</name>
    <name evidence="6" type="ORF">BACCIP111883_03414</name>
</gene>
<dbReference type="Gene3D" id="3.30.420.10">
    <property type="entry name" value="Ribonuclease H-like superfamily/Ribonuclease H"/>
    <property type="match status" value="1"/>
</dbReference>
<evidence type="ECO:0000256" key="3">
    <source>
        <dbReference type="ARBA" id="ARBA00022839"/>
    </source>
</evidence>
<dbReference type="InterPro" id="IPR006054">
    <property type="entry name" value="DnaQ"/>
</dbReference>
<dbReference type="EMBL" id="CAKJTJ010000024">
    <property type="protein sequence ID" value="CAG9622623.1"/>
    <property type="molecule type" value="Genomic_DNA"/>
</dbReference>
<evidence type="ECO:0000313" key="7">
    <source>
        <dbReference type="Proteomes" id="UP000789833"/>
    </source>
</evidence>
<dbReference type="GO" id="GO:0004527">
    <property type="term" value="F:exonuclease activity"/>
    <property type="evidence" value="ECO:0007669"/>
    <property type="project" value="UniProtKB-KW"/>
</dbReference>
<keyword evidence="3 6" id="KW-0269">Exonuclease</keyword>
<dbReference type="InterPro" id="IPR027417">
    <property type="entry name" value="P-loop_NTPase"/>
</dbReference>
<dbReference type="NCBIfam" id="TIGR00573">
    <property type="entry name" value="dnaq"/>
    <property type="match status" value="1"/>
</dbReference>
<reference evidence="6 7" key="1">
    <citation type="submission" date="2021-10" db="EMBL/GenBank/DDBJ databases">
        <authorList>
            <person name="Criscuolo A."/>
        </authorList>
    </citation>
    <scope>NUCLEOTIDE SEQUENCE [LARGE SCALE GENOMIC DNA]</scope>
    <source>
        <strain evidence="7">CIP 111883</strain>
    </source>
</reference>
<dbReference type="InterPro" id="IPR006555">
    <property type="entry name" value="ATP-dep_Helicase_C"/>
</dbReference>
<dbReference type="CDD" id="cd06127">
    <property type="entry name" value="DEDDh"/>
    <property type="match status" value="1"/>
</dbReference>
<dbReference type="InterPro" id="IPR036397">
    <property type="entry name" value="RNaseH_sf"/>
</dbReference>
<evidence type="ECO:0000256" key="4">
    <source>
        <dbReference type="ARBA" id="ARBA00022840"/>
    </source>
</evidence>
<dbReference type="SMART" id="SM00491">
    <property type="entry name" value="HELICc2"/>
    <property type="match status" value="1"/>
</dbReference>
<dbReference type="SUPFAM" id="SSF53098">
    <property type="entry name" value="Ribonuclease H-like"/>
    <property type="match status" value="1"/>
</dbReference>
<dbReference type="EC" id="3.1.-.-" evidence="6"/>
<dbReference type="PANTHER" id="PTHR30231:SF41">
    <property type="entry name" value="DNA POLYMERASE III SUBUNIT EPSILON"/>
    <property type="match status" value="1"/>
</dbReference>
<dbReference type="SMART" id="SM00479">
    <property type="entry name" value="EXOIII"/>
    <property type="match status" value="1"/>
</dbReference>
<keyword evidence="3 6" id="KW-0540">Nuclease</keyword>
<dbReference type="RefSeq" id="WP_230503336.1">
    <property type="nucleotide sequence ID" value="NZ_CAKJTJ010000024.1"/>
</dbReference>
<dbReference type="InterPro" id="IPR013520">
    <property type="entry name" value="Ribonucl_H"/>
</dbReference>
<evidence type="ECO:0000259" key="5">
    <source>
        <dbReference type="PROSITE" id="PS51193"/>
    </source>
</evidence>
<keyword evidence="4" id="KW-0067">ATP-binding</keyword>
<dbReference type="Pfam" id="PF00929">
    <property type="entry name" value="RNase_T"/>
    <property type="match status" value="1"/>
</dbReference>
<comment type="caution">
    <text evidence="6">The sequence shown here is derived from an EMBL/GenBank/DDBJ whole genome shotgun (WGS) entry which is preliminary data.</text>
</comment>
<dbReference type="PROSITE" id="PS51193">
    <property type="entry name" value="HELICASE_ATP_BIND_2"/>
    <property type="match status" value="1"/>
</dbReference>
<accession>A0ABM8YRI6</accession>
<protein>
    <submittedName>
        <fullName evidence="6">3'-5' exonuclease DinG</fullName>
        <ecNumber evidence="6">3.1.-.-</ecNumber>
    </submittedName>
</protein>
<name>A0ABM8YRI6_9BACI</name>
<evidence type="ECO:0000256" key="2">
    <source>
        <dbReference type="ARBA" id="ARBA00022801"/>
    </source>
</evidence>
<dbReference type="Pfam" id="PF13307">
    <property type="entry name" value="Helicase_C_2"/>
    <property type="match status" value="1"/>
</dbReference>
<keyword evidence="1" id="KW-0547">Nucleotide-binding</keyword>
<evidence type="ECO:0000256" key="1">
    <source>
        <dbReference type="ARBA" id="ARBA00022741"/>
    </source>
</evidence>
<dbReference type="InterPro" id="IPR014013">
    <property type="entry name" value="Helic_SF1/SF2_ATP-bd_DinG/Rad3"/>
</dbReference>
<evidence type="ECO:0000313" key="6">
    <source>
        <dbReference type="EMBL" id="CAG9622623.1"/>
    </source>
</evidence>
<keyword evidence="7" id="KW-1185">Reference proteome</keyword>
<dbReference type="InterPro" id="IPR012337">
    <property type="entry name" value="RNaseH-like_sf"/>
</dbReference>
<sequence>MKQRYVVLDLETTGNSPKKGDKIIQVGAVLIENGEIVERFASFVNPECIIPPFIEQLTNITQQMVDRAPTFKQIAPMLNEMLHGSSLVAHNVPFDLSFLQYELTQSGYPSFTGNTFDTVELSRVVLPTLKSYKLTDLSQLFQLDHDSPHRADSDAEATATIFLKLLGKIAALPTLTQQQLHTLLRPMKSDIFLLFKTTDKQKDTTDYLCIQQKLVIKKPKEDNIQASFPSLTGELENLQKESAEIYTQVENLFESRQHGFLEFTGNNGLHYALGALRFALNHKQKVVICTGAAGTKHLLEKTLNRLGNERDLFTEIKGKYYYLSLSKFLLILEDEDNNYDMVLTKSQILVWLTETKTGDLQELSLSSGGRLLWDSINCSRDNQRNEHDTTFCFYELAKNRLQNSLLIYTNHAFLAKEIHKPELFSQIKYFVVDDAHIFHHQVSSFFGKQISYLDIYFALSRLEDVQIVQEAKEELDEVFRLIRSYCLTRTRNKQTRIIYPFNVLKENTPGWFAVQEASHRFSMKLKEVLIFLEKQINQRVETSKDVMMLDTGLLPLKKMRATFDSLMFEPNKSNLTWFEIHSRGAKNSVSIYEHPSDTTQILSEKFYQEKSSVLFISPALSVGGDFEYISEELGLTDFYPQELNAPSQVLPKKIDVYIPSDMPLIKKGDNSSFIQAVSMQLLELIQVKEGRILVSFSSIEMMYEVSQELKSYPNAEEFVIVSQGSMSGSKQKIWKTAANFNKSILLVTNSFLEEISFLDEKVDTLVLIRLPFKAMEEPVMAAKIKEVEQMGRNSFTDVSLPVAVLRFKKIINSFILGNDPKAIFIFDKRVIERRYGDTFLESIPNKRVIKESFFTIIDEMT</sequence>
<feature type="domain" description="Helicase ATP-binding" evidence="5">
    <location>
        <begin position="225"/>
        <end position="504"/>
    </location>
</feature>
<proteinExistence type="predicted"/>
<dbReference type="PANTHER" id="PTHR30231">
    <property type="entry name" value="DNA POLYMERASE III SUBUNIT EPSILON"/>
    <property type="match status" value="1"/>
</dbReference>
<dbReference type="Proteomes" id="UP000789833">
    <property type="component" value="Unassembled WGS sequence"/>
</dbReference>
<organism evidence="6 7">
    <name type="scientific">Sutcliffiella rhizosphaerae</name>
    <dbReference type="NCBI Taxonomy" id="2880967"/>
    <lineage>
        <taxon>Bacteria</taxon>
        <taxon>Bacillati</taxon>
        <taxon>Bacillota</taxon>
        <taxon>Bacilli</taxon>
        <taxon>Bacillales</taxon>
        <taxon>Bacillaceae</taxon>
        <taxon>Sutcliffiella</taxon>
    </lineage>
</organism>